<evidence type="ECO:0000313" key="1">
    <source>
        <dbReference type="EMBL" id="RXD02110.1"/>
    </source>
</evidence>
<dbReference type="RefSeq" id="WP_000654526.1">
    <property type="nucleotide sequence ID" value="NZ_BGDF01000056.1"/>
</dbReference>
<reference evidence="1 2" key="1">
    <citation type="submission" date="2019-01" db="EMBL/GenBank/DDBJ databases">
        <title>Genomic analysis of febrile catheter-associated UTI E. coli isolates.</title>
        <authorList>
            <person name="Potter R."/>
            <person name="Zou Z."/>
            <person name="Henderson J."/>
            <person name="Dantas G."/>
        </authorList>
    </citation>
    <scope>NUCLEOTIDE SEQUENCE [LARGE SCALE GENOMIC DNA]</scope>
    <source>
        <strain evidence="1 2">29_CAASB</strain>
    </source>
</reference>
<evidence type="ECO:0000313" key="2">
    <source>
        <dbReference type="Proteomes" id="UP000288730"/>
    </source>
</evidence>
<protein>
    <submittedName>
        <fullName evidence="1">Uncharacterized protein</fullName>
    </submittedName>
</protein>
<comment type="caution">
    <text evidence="1">The sequence shown here is derived from an EMBL/GenBank/DDBJ whole genome shotgun (WGS) entry which is preliminary data.</text>
</comment>
<dbReference type="EMBL" id="SCJN01000468">
    <property type="protein sequence ID" value="RXD02110.1"/>
    <property type="molecule type" value="Genomic_DNA"/>
</dbReference>
<dbReference type="Proteomes" id="UP000288730">
    <property type="component" value="Unassembled WGS sequence"/>
</dbReference>
<gene>
    <name evidence="1" type="ORF">EPS76_27095</name>
</gene>
<organism evidence="1 2">
    <name type="scientific">Escherichia coli</name>
    <dbReference type="NCBI Taxonomy" id="562"/>
    <lineage>
        <taxon>Bacteria</taxon>
        <taxon>Pseudomonadati</taxon>
        <taxon>Pseudomonadota</taxon>
        <taxon>Gammaproteobacteria</taxon>
        <taxon>Enterobacterales</taxon>
        <taxon>Enterobacteriaceae</taxon>
        <taxon>Escherichia</taxon>
    </lineage>
</organism>
<sequence>MKDNRQKVVHYKKAVIPHSKSSLQNILLSIIGEGGVAEKVLSRQEKITPSDENSGYRFLNKSDTYKTILFGQLVLFEKDKSQSLLELSDNVKFYDINSITSNDIIIDGDKRSDKKREFVDSILYFGVLNNHVMIVQSTSLRARELEAHLNWLINTFTDEKESVLMLQDKPSEETMKKMEKAPAKSIKIGGLPITSEVKNSENQTPSFSNGSVKTIKYRPIGKGGALLKAFFGDNWANDINIKDSLDEANLQVSLEITYFRKTNDSGQAVIDSIATSLRHLDEDDISIKLQGGGEITGKEIKLSGKISVEYNNGIIDENDLFLKMHKWLFSKLDAGELVAK</sequence>
<proteinExistence type="predicted"/>
<accession>A0A3T6CTD2</accession>
<dbReference type="AlphaFoldDB" id="A0A3T6CTD2"/>
<name>A0A3T6CTD2_ECOLX</name>